<sequence>MPTQNSLSLDIEQGAAQNEIFISYSRRDRDFAEMLSAALQQSGRDPWIDWSDIHPTEDWWMAIEAGIDSATTFLFVISPDSIDSQVCQKEIEYAVQNNKRLVPLLWREGFNLEAVHPAISRHNWLSFQESVDFEVAFQSLITALDTDLSYLRAHTRLLVRAKEWRHKLSDSSFLLRGNDLLAAEEWLEQSASKQPTPTRLQCDYINASRSDELDRQAVELRLRRMSPQQYRNRQALLSKVRNYWIKGVLENSLQDRLLMELGMELRAEAVNQPWYTTTNNFEQPPQPLPLGTSISTLFEQLGEGKTLLILGEPGAGKTTTLLKLTQDLLIQAEQEIDDRTPVVFNLASWTSYKQSIADWLIDELNGKYQIPKLIAKSLIETQQLFLLLDGLDEVKPENRDNCILALNDFQQQYGAEMVVCCRVQDYERLTNRLNFQQAVLVRSLTIAQIYDYLDGTGSALSGLRLLIERDSVLQELARSPLMLHIMALVYQGQSSDELPNLNLEDQRQYLFRAFIAQMLQRRSHTDCYSKPQVIHYLTWLSQKMLQDSRSVFLIENLQLTWLTNATQQRVYRMIVLAIVGMLCGVASGLLSRIMNYGLSDPWFNFLMGIIAGTITGSTVGFLPQVRSKWLFSTIATIVAGILFGILGQMTHCFLPLSMLLFALICGIVFFRLHDPVIESADAIKWSWSTGKQQFLTGMLWGLLAGGGLLISNWLLHTFDLRERLLSSILDEWDGSFLIKFLCKKISLVRPDIFLGLLALGIFVGLMIALILGFRKISEVESRTIPNHGVWKSVRNIGVLVSIGFSLSFVISFAFWLIYYATGHEASQVIWWMYYGKALSDGVLFSLNVACLVGILSFLAGGESSGLVALQHVILRILLWRNQNIPWNYAKFLDYAAKRILLKKVGGGYIFIHRSLLEHFAQMQDELH</sequence>
<dbReference type="Gene3D" id="3.40.50.300">
    <property type="entry name" value="P-loop containing nucleotide triphosphate hydrolases"/>
    <property type="match status" value="1"/>
</dbReference>
<feature type="transmembrane region" description="Helical" evidence="1">
    <location>
        <begin position="653"/>
        <end position="673"/>
    </location>
</feature>
<dbReference type="AlphaFoldDB" id="A0A928VSL3"/>
<evidence type="ECO:0000256" key="1">
    <source>
        <dbReference type="SAM" id="Phobius"/>
    </source>
</evidence>
<dbReference type="InterPro" id="IPR007111">
    <property type="entry name" value="NACHT_NTPase"/>
</dbReference>
<evidence type="ECO:0000313" key="5">
    <source>
        <dbReference type="Proteomes" id="UP000625316"/>
    </source>
</evidence>
<gene>
    <name evidence="4" type="ORF">IQ266_24990</name>
</gene>
<dbReference type="PROSITE" id="PS50837">
    <property type="entry name" value="NACHT"/>
    <property type="match status" value="1"/>
</dbReference>
<dbReference type="EMBL" id="JADEXQ010000141">
    <property type="protein sequence ID" value="MBE9032997.1"/>
    <property type="molecule type" value="Genomic_DNA"/>
</dbReference>
<keyword evidence="5" id="KW-1185">Reference proteome</keyword>
<organism evidence="4 5">
    <name type="scientific">Romeriopsis navalis LEGE 11480</name>
    <dbReference type="NCBI Taxonomy" id="2777977"/>
    <lineage>
        <taxon>Bacteria</taxon>
        <taxon>Bacillati</taxon>
        <taxon>Cyanobacteriota</taxon>
        <taxon>Cyanophyceae</taxon>
        <taxon>Leptolyngbyales</taxon>
        <taxon>Leptolyngbyaceae</taxon>
        <taxon>Romeriopsis</taxon>
        <taxon>Romeriopsis navalis</taxon>
    </lineage>
</organism>
<evidence type="ECO:0000259" key="2">
    <source>
        <dbReference type="PROSITE" id="PS50104"/>
    </source>
</evidence>
<feature type="transmembrane region" description="Helical" evidence="1">
    <location>
        <begin position="629"/>
        <end position="647"/>
    </location>
</feature>
<feature type="transmembrane region" description="Helical" evidence="1">
    <location>
        <begin position="841"/>
        <end position="860"/>
    </location>
</feature>
<dbReference type="Proteomes" id="UP000625316">
    <property type="component" value="Unassembled WGS sequence"/>
</dbReference>
<keyword evidence="1" id="KW-1133">Transmembrane helix</keyword>
<accession>A0A928VSL3</accession>
<dbReference type="Gene3D" id="3.40.50.10140">
    <property type="entry name" value="Toll/interleukin-1 receptor homology (TIR) domain"/>
    <property type="match status" value="1"/>
</dbReference>
<dbReference type="InterPro" id="IPR027417">
    <property type="entry name" value="P-loop_NTPase"/>
</dbReference>
<dbReference type="InterPro" id="IPR000157">
    <property type="entry name" value="TIR_dom"/>
</dbReference>
<dbReference type="RefSeq" id="WP_264327808.1">
    <property type="nucleotide sequence ID" value="NZ_JADEXQ010000141.1"/>
</dbReference>
<dbReference type="SUPFAM" id="SSF52200">
    <property type="entry name" value="Toll/Interleukin receptor TIR domain"/>
    <property type="match status" value="1"/>
</dbReference>
<reference evidence="4" key="1">
    <citation type="submission" date="2020-10" db="EMBL/GenBank/DDBJ databases">
        <authorList>
            <person name="Castelo-Branco R."/>
            <person name="Eusebio N."/>
            <person name="Adriana R."/>
            <person name="Vieira A."/>
            <person name="Brugerolle De Fraissinette N."/>
            <person name="Rezende De Castro R."/>
            <person name="Schneider M.P."/>
            <person name="Vasconcelos V."/>
            <person name="Leao P.N."/>
        </authorList>
    </citation>
    <scope>NUCLEOTIDE SEQUENCE</scope>
    <source>
        <strain evidence="4">LEGE 11480</strain>
    </source>
</reference>
<dbReference type="GO" id="GO:0007165">
    <property type="term" value="P:signal transduction"/>
    <property type="evidence" value="ECO:0007669"/>
    <property type="project" value="InterPro"/>
</dbReference>
<feature type="transmembrane region" description="Helical" evidence="1">
    <location>
        <begin position="694"/>
        <end position="715"/>
    </location>
</feature>
<dbReference type="Pfam" id="PF13676">
    <property type="entry name" value="TIR_2"/>
    <property type="match status" value="1"/>
</dbReference>
<evidence type="ECO:0000259" key="3">
    <source>
        <dbReference type="PROSITE" id="PS50837"/>
    </source>
</evidence>
<feature type="transmembrane region" description="Helical" evidence="1">
    <location>
        <begin position="570"/>
        <end position="590"/>
    </location>
</feature>
<dbReference type="SUPFAM" id="SSF52540">
    <property type="entry name" value="P-loop containing nucleoside triphosphate hydrolases"/>
    <property type="match status" value="2"/>
</dbReference>
<comment type="caution">
    <text evidence="4">The sequence shown here is derived from an EMBL/GenBank/DDBJ whole genome shotgun (WGS) entry which is preliminary data.</text>
</comment>
<keyword evidence="1" id="KW-0812">Transmembrane</keyword>
<name>A0A928VSL3_9CYAN</name>
<dbReference type="Pfam" id="PF05729">
    <property type="entry name" value="NACHT"/>
    <property type="match status" value="1"/>
</dbReference>
<keyword evidence="1" id="KW-0472">Membrane</keyword>
<dbReference type="InterPro" id="IPR035897">
    <property type="entry name" value="Toll_tir_struct_dom_sf"/>
</dbReference>
<feature type="domain" description="TIR" evidence="2">
    <location>
        <begin position="16"/>
        <end position="139"/>
    </location>
</feature>
<feature type="transmembrane region" description="Helical" evidence="1">
    <location>
        <begin position="602"/>
        <end position="622"/>
    </location>
</feature>
<feature type="transmembrane region" description="Helical" evidence="1">
    <location>
        <begin position="793"/>
        <end position="821"/>
    </location>
</feature>
<feature type="transmembrane region" description="Helical" evidence="1">
    <location>
        <begin position="752"/>
        <end position="773"/>
    </location>
</feature>
<feature type="domain" description="NACHT" evidence="3">
    <location>
        <begin position="305"/>
        <end position="394"/>
    </location>
</feature>
<dbReference type="PROSITE" id="PS50104">
    <property type="entry name" value="TIR"/>
    <property type="match status" value="1"/>
</dbReference>
<proteinExistence type="predicted"/>
<evidence type="ECO:0000313" key="4">
    <source>
        <dbReference type="EMBL" id="MBE9032997.1"/>
    </source>
</evidence>
<protein>
    <submittedName>
        <fullName evidence="4">TIR domain-containing protein</fullName>
    </submittedName>
</protein>